<accession>A0A9D1VUV3</accession>
<name>A0A9D1VUV3_9FIRM</name>
<proteinExistence type="inferred from homology"/>
<evidence type="ECO:0000256" key="3">
    <source>
        <dbReference type="ARBA" id="ARBA00022553"/>
    </source>
</evidence>
<keyword evidence="3" id="KW-0597">Phosphoprotein</keyword>
<evidence type="ECO:0000256" key="6">
    <source>
        <dbReference type="ARBA" id="ARBA00023235"/>
    </source>
</evidence>
<dbReference type="Gene3D" id="3.30.310.50">
    <property type="entry name" value="Alpha-D-phosphohexomutase, C-terminal domain"/>
    <property type="match status" value="1"/>
</dbReference>
<dbReference type="Pfam" id="PF02878">
    <property type="entry name" value="PGM_PMM_I"/>
    <property type="match status" value="1"/>
</dbReference>
<evidence type="ECO:0000313" key="10">
    <source>
        <dbReference type="EMBL" id="HIX47008.1"/>
    </source>
</evidence>
<evidence type="ECO:0000259" key="9">
    <source>
        <dbReference type="Pfam" id="PF02880"/>
    </source>
</evidence>
<organism evidence="10 11">
    <name type="scientific">Candidatus Borkfalkia faecigallinarum</name>
    <dbReference type="NCBI Taxonomy" id="2838509"/>
    <lineage>
        <taxon>Bacteria</taxon>
        <taxon>Bacillati</taxon>
        <taxon>Bacillota</taxon>
        <taxon>Clostridia</taxon>
        <taxon>Christensenellales</taxon>
        <taxon>Christensenellaceae</taxon>
        <taxon>Candidatus Borkfalkia</taxon>
    </lineage>
</organism>
<evidence type="ECO:0000313" key="11">
    <source>
        <dbReference type="Proteomes" id="UP000824249"/>
    </source>
</evidence>
<dbReference type="InterPro" id="IPR050060">
    <property type="entry name" value="Phosphoglucosamine_mutase"/>
</dbReference>
<gene>
    <name evidence="10" type="ORF">H9737_04885</name>
</gene>
<feature type="domain" description="Alpha-D-phosphohexomutase alpha/beta/alpha" evidence="9">
    <location>
        <begin position="278"/>
        <end position="392"/>
    </location>
</feature>
<dbReference type="Pfam" id="PF02879">
    <property type="entry name" value="PGM_PMM_II"/>
    <property type="match status" value="1"/>
</dbReference>
<comment type="cofactor">
    <cofactor evidence="1">
        <name>Mg(2+)</name>
        <dbReference type="ChEBI" id="CHEBI:18420"/>
    </cofactor>
</comment>
<dbReference type="InterPro" id="IPR016055">
    <property type="entry name" value="A-D-PHexomutase_a/b/a-I/II/III"/>
</dbReference>
<evidence type="ECO:0008006" key="12">
    <source>
        <dbReference type="Google" id="ProtNLM"/>
    </source>
</evidence>
<dbReference type="PRINTS" id="PR00509">
    <property type="entry name" value="PGMPMM"/>
</dbReference>
<dbReference type="PANTHER" id="PTHR42946">
    <property type="entry name" value="PHOSPHOHEXOSE MUTASE"/>
    <property type="match status" value="1"/>
</dbReference>
<dbReference type="InterPro" id="IPR036900">
    <property type="entry name" value="A-D-PHexomutase_C_sf"/>
</dbReference>
<dbReference type="CDD" id="cd03089">
    <property type="entry name" value="PMM_PGM"/>
    <property type="match status" value="1"/>
</dbReference>
<dbReference type="Gene3D" id="3.40.120.10">
    <property type="entry name" value="Alpha-D-Glucose-1,6-Bisphosphate, subunit A, domain 3"/>
    <property type="match status" value="3"/>
</dbReference>
<reference evidence="10" key="2">
    <citation type="submission" date="2021-04" db="EMBL/GenBank/DDBJ databases">
        <authorList>
            <person name="Gilroy R."/>
        </authorList>
    </citation>
    <scope>NUCLEOTIDE SEQUENCE</scope>
    <source>
        <strain evidence="10">26628</strain>
    </source>
</reference>
<evidence type="ECO:0000259" key="7">
    <source>
        <dbReference type="Pfam" id="PF02878"/>
    </source>
</evidence>
<feature type="domain" description="Alpha-D-phosphohexomutase alpha/beta/alpha" evidence="7">
    <location>
        <begin position="27"/>
        <end position="141"/>
    </location>
</feature>
<keyword evidence="6" id="KW-0413">Isomerase</keyword>
<dbReference type="InterPro" id="IPR005846">
    <property type="entry name" value="A-D-PHexomutase_a/b/a-III"/>
</dbReference>
<dbReference type="Proteomes" id="UP000824249">
    <property type="component" value="Unassembled WGS sequence"/>
</dbReference>
<dbReference type="InterPro" id="IPR005845">
    <property type="entry name" value="A-D-PHexomutase_a/b/a-II"/>
</dbReference>
<evidence type="ECO:0000259" key="8">
    <source>
        <dbReference type="Pfam" id="PF02879"/>
    </source>
</evidence>
<evidence type="ECO:0000256" key="4">
    <source>
        <dbReference type="ARBA" id="ARBA00022723"/>
    </source>
</evidence>
<dbReference type="FunFam" id="3.40.120.10:FF:000010">
    <property type="entry name" value="phosphomannomutase/phosphoglucomutase isoform X1"/>
    <property type="match status" value="1"/>
</dbReference>
<sequence>MEKRDWMNLQSGTDVRGTAVEGVAGDPVTLTDEAVGGILRAYCFALAQKLGKQKLTIAIGHDSRLSAGRIVACAAEAAAGCGCDVLLTGLSSTPSMFMLLQEEDIGADASVMVTASHLPYQKNGLKFFTKEGGPEGKEIAALLELASEGKALAAAERGCVREYRYIDRYAAGLVRFVREKTGCERPLEGKKIVVDAGNGAGGFYVDKVLAPLGADTDGSRFLDPDGRFPNHIPNPENKDAMRAVSSQVKAVGADFGIIFDTDVDRAGAVDAKGEEINRNRLIALISAILLAERPGTIVTDSVTSDGLADFIRRHGGKHCRYKRGYRNVIDKAKELNAAGEYAPLAIETSGHAALLENYFLDDGAYLVTRLLVSLAQLSRAGKDISALIADLPEPKEAAEVRLGFTPAGKADFKRIGADAIRAIQARVPAEEGLSLAPDNYEGVRINFDAAHGGGWALVRQSLHEPILPVNFESDAEGGCRRIAAALCELLAPYGGEIDLTGLRQYARR</sequence>
<dbReference type="GO" id="GO:0046872">
    <property type="term" value="F:metal ion binding"/>
    <property type="evidence" value="ECO:0007669"/>
    <property type="project" value="UniProtKB-KW"/>
</dbReference>
<keyword evidence="4" id="KW-0479">Metal-binding</keyword>
<reference evidence="10" key="1">
    <citation type="journal article" date="2021" name="PeerJ">
        <title>Extensive microbial diversity within the chicken gut microbiome revealed by metagenomics and culture.</title>
        <authorList>
            <person name="Gilroy R."/>
            <person name="Ravi A."/>
            <person name="Getino M."/>
            <person name="Pursley I."/>
            <person name="Horton D.L."/>
            <person name="Alikhan N.F."/>
            <person name="Baker D."/>
            <person name="Gharbi K."/>
            <person name="Hall N."/>
            <person name="Watson M."/>
            <person name="Adriaenssens E.M."/>
            <person name="Foster-Nyarko E."/>
            <person name="Jarju S."/>
            <person name="Secka A."/>
            <person name="Antonio M."/>
            <person name="Oren A."/>
            <person name="Chaudhuri R.R."/>
            <person name="La Ragione R."/>
            <person name="Hildebrand F."/>
            <person name="Pallen M.J."/>
        </authorList>
    </citation>
    <scope>NUCLEOTIDE SEQUENCE</scope>
    <source>
        <strain evidence="10">26628</strain>
    </source>
</reference>
<protein>
    <recommendedName>
        <fullName evidence="12">Phosphomannomutase/phosphoglucomutase</fullName>
    </recommendedName>
</protein>
<dbReference type="PANTHER" id="PTHR42946:SF1">
    <property type="entry name" value="PHOSPHOGLUCOMUTASE (ALPHA-D-GLUCOSE-1,6-BISPHOSPHATE-DEPENDENT)"/>
    <property type="match status" value="1"/>
</dbReference>
<dbReference type="AlphaFoldDB" id="A0A9D1VUV3"/>
<dbReference type="EMBL" id="DXFD01000076">
    <property type="protein sequence ID" value="HIX47008.1"/>
    <property type="molecule type" value="Genomic_DNA"/>
</dbReference>
<dbReference type="GO" id="GO:0004615">
    <property type="term" value="F:phosphomannomutase activity"/>
    <property type="evidence" value="ECO:0007669"/>
    <property type="project" value="TreeGrafter"/>
</dbReference>
<dbReference type="InterPro" id="IPR005844">
    <property type="entry name" value="A-D-PHexomutase_a/b/a-I"/>
</dbReference>
<dbReference type="SUPFAM" id="SSF55957">
    <property type="entry name" value="Phosphoglucomutase, C-terminal domain"/>
    <property type="match status" value="1"/>
</dbReference>
<feature type="domain" description="Alpha-D-phosphohexomutase alpha/beta/alpha" evidence="8">
    <location>
        <begin position="177"/>
        <end position="273"/>
    </location>
</feature>
<dbReference type="GO" id="GO:0005975">
    <property type="term" value="P:carbohydrate metabolic process"/>
    <property type="evidence" value="ECO:0007669"/>
    <property type="project" value="InterPro"/>
</dbReference>
<comment type="caution">
    <text evidence="10">The sequence shown here is derived from an EMBL/GenBank/DDBJ whole genome shotgun (WGS) entry which is preliminary data.</text>
</comment>
<dbReference type="Pfam" id="PF02880">
    <property type="entry name" value="PGM_PMM_III"/>
    <property type="match status" value="1"/>
</dbReference>
<comment type="similarity">
    <text evidence="2">Belongs to the phosphohexose mutase family.</text>
</comment>
<evidence type="ECO:0000256" key="5">
    <source>
        <dbReference type="ARBA" id="ARBA00022842"/>
    </source>
</evidence>
<keyword evidence="5" id="KW-0460">Magnesium</keyword>
<evidence type="ECO:0000256" key="1">
    <source>
        <dbReference type="ARBA" id="ARBA00001946"/>
    </source>
</evidence>
<dbReference type="SUPFAM" id="SSF53738">
    <property type="entry name" value="Phosphoglucomutase, first 3 domains"/>
    <property type="match status" value="3"/>
</dbReference>
<evidence type="ECO:0000256" key="2">
    <source>
        <dbReference type="ARBA" id="ARBA00010231"/>
    </source>
</evidence>
<dbReference type="InterPro" id="IPR005841">
    <property type="entry name" value="Alpha-D-phosphohexomutase_SF"/>
</dbReference>